<evidence type="ECO:0000313" key="3">
    <source>
        <dbReference type="Proteomes" id="UP001221757"/>
    </source>
</evidence>
<dbReference type="Proteomes" id="UP001221757">
    <property type="component" value="Unassembled WGS sequence"/>
</dbReference>
<comment type="caution">
    <text evidence="2">The sequence shown here is derived from an EMBL/GenBank/DDBJ whole genome shotgun (WGS) entry which is preliminary data.</text>
</comment>
<reference evidence="2" key="1">
    <citation type="submission" date="2023-03" db="EMBL/GenBank/DDBJ databases">
        <title>Massive genome expansion in bonnet fungi (Mycena s.s.) driven by repeated elements and novel gene families across ecological guilds.</title>
        <authorList>
            <consortium name="Lawrence Berkeley National Laboratory"/>
            <person name="Harder C.B."/>
            <person name="Miyauchi S."/>
            <person name="Viragh M."/>
            <person name="Kuo A."/>
            <person name="Thoen E."/>
            <person name="Andreopoulos B."/>
            <person name="Lu D."/>
            <person name="Skrede I."/>
            <person name="Drula E."/>
            <person name="Henrissat B."/>
            <person name="Morin E."/>
            <person name="Kohler A."/>
            <person name="Barry K."/>
            <person name="LaButti K."/>
            <person name="Morin E."/>
            <person name="Salamov A."/>
            <person name="Lipzen A."/>
            <person name="Mereny Z."/>
            <person name="Hegedus B."/>
            <person name="Baldrian P."/>
            <person name="Stursova M."/>
            <person name="Weitz H."/>
            <person name="Taylor A."/>
            <person name="Grigoriev I.V."/>
            <person name="Nagy L.G."/>
            <person name="Martin F."/>
            <person name="Kauserud H."/>
        </authorList>
    </citation>
    <scope>NUCLEOTIDE SEQUENCE</scope>
    <source>
        <strain evidence="2">CBHHK067</strain>
    </source>
</reference>
<name>A0AAD7M6F6_MYCRO</name>
<keyword evidence="3" id="KW-1185">Reference proteome</keyword>
<feature type="chain" id="PRO_5042223419" evidence="1">
    <location>
        <begin position="18"/>
        <end position="187"/>
    </location>
</feature>
<organism evidence="2 3">
    <name type="scientific">Mycena rosella</name>
    <name type="common">Pink bonnet</name>
    <name type="synonym">Agaricus rosellus</name>
    <dbReference type="NCBI Taxonomy" id="1033263"/>
    <lineage>
        <taxon>Eukaryota</taxon>
        <taxon>Fungi</taxon>
        <taxon>Dikarya</taxon>
        <taxon>Basidiomycota</taxon>
        <taxon>Agaricomycotina</taxon>
        <taxon>Agaricomycetes</taxon>
        <taxon>Agaricomycetidae</taxon>
        <taxon>Agaricales</taxon>
        <taxon>Marasmiineae</taxon>
        <taxon>Mycenaceae</taxon>
        <taxon>Mycena</taxon>
    </lineage>
</organism>
<evidence type="ECO:0000313" key="2">
    <source>
        <dbReference type="EMBL" id="KAJ7703661.1"/>
    </source>
</evidence>
<sequence>MALQLLGLCLLSTLVYAQNDNISSIALPDPIVAGTFLTFGYVFEAGKPGHVEHYSRVDRKDRGLMPREPGAPVSNTTFRSKTFIMSSSAPFACTTPTWTPVVGLADPGYKPLRLAEPNGRNTFLTNLSTIGTITVRKAPLMTMELLESATGKSAGSVTLNDTTQAYLPVSSFNLTPDAWKAGSPLAL</sequence>
<evidence type="ECO:0000256" key="1">
    <source>
        <dbReference type="SAM" id="SignalP"/>
    </source>
</evidence>
<protein>
    <submittedName>
        <fullName evidence="2">Uncharacterized protein</fullName>
    </submittedName>
</protein>
<keyword evidence="1" id="KW-0732">Signal</keyword>
<gene>
    <name evidence="2" type="ORF">B0H17DRAFT_1127274</name>
</gene>
<feature type="signal peptide" evidence="1">
    <location>
        <begin position="1"/>
        <end position="17"/>
    </location>
</feature>
<proteinExistence type="predicted"/>
<dbReference type="AlphaFoldDB" id="A0AAD7M6F6"/>
<accession>A0AAD7M6F6</accession>
<dbReference type="EMBL" id="JARKIE010000012">
    <property type="protein sequence ID" value="KAJ7703661.1"/>
    <property type="molecule type" value="Genomic_DNA"/>
</dbReference>